<evidence type="ECO:0000256" key="11">
    <source>
        <dbReference type="SAM" id="Phobius"/>
    </source>
</evidence>
<keyword evidence="5" id="KW-0809">Transit peptide</keyword>
<dbReference type="GO" id="GO:0000001">
    <property type="term" value="P:mitochondrion inheritance"/>
    <property type="evidence" value="ECO:0007669"/>
    <property type="project" value="InterPro"/>
</dbReference>
<feature type="compositionally biased region" description="Pro residues" evidence="10">
    <location>
        <begin position="90"/>
        <end position="103"/>
    </location>
</feature>
<dbReference type="Proteomes" id="UP000027195">
    <property type="component" value="Unassembled WGS sequence"/>
</dbReference>
<protein>
    <recommendedName>
        <fullName evidence="14">Mitochondrial distribution and morphology protein family 31/32</fullName>
    </recommendedName>
</protein>
<dbReference type="GO" id="GO:0007005">
    <property type="term" value="P:mitochondrion organization"/>
    <property type="evidence" value="ECO:0007669"/>
    <property type="project" value="InterPro"/>
</dbReference>
<evidence type="ECO:0000256" key="6">
    <source>
        <dbReference type="ARBA" id="ARBA00022989"/>
    </source>
</evidence>
<dbReference type="OrthoDB" id="17678at2759"/>
<comment type="subcellular location">
    <subcellularLocation>
        <location evidence="1">Mitochondrion inner membrane</location>
    </subcellularLocation>
</comment>
<feature type="region of interest" description="Disordered" evidence="10">
    <location>
        <begin position="68"/>
        <end position="108"/>
    </location>
</feature>
<dbReference type="PANTHER" id="PTHR31068:SF0">
    <property type="entry name" value="MITOCHONDRIAL DISTRIBUTION AND MORPHOLOGY PROTEIN 31"/>
    <property type="match status" value="1"/>
</dbReference>
<dbReference type="PANTHER" id="PTHR31068">
    <property type="entry name" value="MITOCHONDRIAL DISTRIBUTION AND MORPHOLOGY PROTEIN 31"/>
    <property type="match status" value="1"/>
</dbReference>
<dbReference type="InterPro" id="IPR012571">
    <property type="entry name" value="Mdm31/Mdm32"/>
</dbReference>
<feature type="compositionally biased region" description="Basic and acidic residues" evidence="10">
    <location>
        <begin position="72"/>
        <end position="86"/>
    </location>
</feature>
<evidence type="ECO:0000256" key="2">
    <source>
        <dbReference type="ARBA" id="ARBA00005687"/>
    </source>
</evidence>
<keyword evidence="6 11" id="KW-1133">Transmembrane helix</keyword>
<evidence type="ECO:0000313" key="13">
    <source>
        <dbReference type="Proteomes" id="UP000027195"/>
    </source>
</evidence>
<name>A0A067NBJ4_BOTB1</name>
<gene>
    <name evidence="12" type="ORF">BOTBODRAFT_168755</name>
</gene>
<evidence type="ECO:0000256" key="9">
    <source>
        <dbReference type="ARBA" id="ARBA00025191"/>
    </source>
</evidence>
<evidence type="ECO:0000313" key="12">
    <source>
        <dbReference type="EMBL" id="KDQ21497.1"/>
    </source>
</evidence>
<evidence type="ECO:0000256" key="10">
    <source>
        <dbReference type="SAM" id="MobiDB-lite"/>
    </source>
</evidence>
<dbReference type="EMBL" id="KL198016">
    <property type="protein sequence ID" value="KDQ21497.1"/>
    <property type="molecule type" value="Genomic_DNA"/>
</dbReference>
<reference evidence="13" key="1">
    <citation type="journal article" date="2014" name="Proc. Natl. Acad. Sci. U.S.A.">
        <title>Extensive sampling of basidiomycete genomes demonstrates inadequacy of the white-rot/brown-rot paradigm for wood decay fungi.</title>
        <authorList>
            <person name="Riley R."/>
            <person name="Salamov A.A."/>
            <person name="Brown D.W."/>
            <person name="Nagy L.G."/>
            <person name="Floudas D."/>
            <person name="Held B.W."/>
            <person name="Levasseur A."/>
            <person name="Lombard V."/>
            <person name="Morin E."/>
            <person name="Otillar R."/>
            <person name="Lindquist E.A."/>
            <person name="Sun H."/>
            <person name="LaButti K.M."/>
            <person name="Schmutz J."/>
            <person name="Jabbour D."/>
            <person name="Luo H."/>
            <person name="Baker S.E."/>
            <person name="Pisabarro A.G."/>
            <person name="Walton J.D."/>
            <person name="Blanchette R.A."/>
            <person name="Henrissat B."/>
            <person name="Martin F."/>
            <person name="Cullen D."/>
            <person name="Hibbett D.S."/>
            <person name="Grigoriev I.V."/>
        </authorList>
    </citation>
    <scope>NUCLEOTIDE SEQUENCE [LARGE SCALE GENOMIC DNA]</scope>
    <source>
        <strain evidence="13">FD-172 SS1</strain>
    </source>
</reference>
<evidence type="ECO:0008006" key="14">
    <source>
        <dbReference type="Google" id="ProtNLM"/>
    </source>
</evidence>
<keyword evidence="8 11" id="KW-0472">Membrane</keyword>
<evidence type="ECO:0000256" key="7">
    <source>
        <dbReference type="ARBA" id="ARBA00023128"/>
    </source>
</evidence>
<keyword evidence="4" id="KW-0999">Mitochondrion inner membrane</keyword>
<organism evidence="12 13">
    <name type="scientific">Botryobasidium botryosum (strain FD-172 SS1)</name>
    <dbReference type="NCBI Taxonomy" id="930990"/>
    <lineage>
        <taxon>Eukaryota</taxon>
        <taxon>Fungi</taxon>
        <taxon>Dikarya</taxon>
        <taxon>Basidiomycota</taxon>
        <taxon>Agaricomycotina</taxon>
        <taxon>Agaricomycetes</taxon>
        <taxon>Cantharellales</taxon>
        <taxon>Botryobasidiaceae</taxon>
        <taxon>Botryobasidium</taxon>
    </lineage>
</organism>
<dbReference type="AlphaFoldDB" id="A0A067NBJ4"/>
<keyword evidence="13" id="KW-1185">Reference proteome</keyword>
<dbReference type="InParanoid" id="A0A067NBJ4"/>
<proteinExistence type="inferred from homology"/>
<keyword evidence="7" id="KW-0496">Mitochondrion</keyword>
<comment type="function">
    <text evidence="9">Involved in the organization of the mitochondrial membranes and the global structure of the mitochondria. Also required for mitochondrial distribution and mobility as well as for the maintenance of mitochondrial DNA nucleoids structures.</text>
</comment>
<evidence type="ECO:0000256" key="4">
    <source>
        <dbReference type="ARBA" id="ARBA00022792"/>
    </source>
</evidence>
<sequence length="704" mass="79901">MDTARSNLQRYTIIRDYFQHAQSRKFSSTTQVPLPLTSLCTHRASLFSHDRTHITTSRSVLLSTRSFSATHSQRDAAKKSPNEAETNKPPNQPPPTEPPPDPTGNPNLQNYSTFFRQLALSVPHIHRPTRDDLLKLTPNFWQRARIRFKWFTIKSFRKFNADDMSAFFSWFLVGQTLWILVGTTTFLSVVVALVNSLRMQEYVARAISDYITSEMGVMVVFESAIVPKWKDSRISFKNVYISRRAGSQGKVERLKDNSHQVAARLDFSHNSHDHDLGEEEEAPAREMPLNEGVATFDLNVDSIDVTFSLWRWLDGKGLIQDMEVKGVRGVFDRRTEYWDPNIHWDPAACRHQHLPGDFELDSLLLEDVLITVYQPGGFRPYTASIFRADMRCLRKQWLLYDFLSAEHFVGQFDNCLFSLHKPQSIGRTMDQDMKDGQWTRMSRFRIDGVNIDHLQAMAGDEGPISWITSGKVDVVFDIKFPRDPSADFDINAIMSEIAAQISTAASSSTKIAAELGVDPEQLSTARIPGQRELAKPALRPPSDEIADKPKPLQVSIDIDLRFRDLKAAVPIFTSDLSYVNSALIRPIVAFINANRTLVPIHCRVVKDLSEFDGAWTLWQSELVFPHITPFQHDHNLVPLTPGGLSDATALQIYDALAYHVSNVNMNRRIKTVGLWSLHMTSNAVLNTLRNMVDPIQAQLRAETL</sequence>
<evidence type="ECO:0000256" key="3">
    <source>
        <dbReference type="ARBA" id="ARBA00022692"/>
    </source>
</evidence>
<dbReference type="FunCoup" id="A0A067NBJ4">
    <property type="interactions" value="37"/>
</dbReference>
<keyword evidence="3 11" id="KW-0812">Transmembrane</keyword>
<evidence type="ECO:0000256" key="8">
    <source>
        <dbReference type="ARBA" id="ARBA00023136"/>
    </source>
</evidence>
<evidence type="ECO:0000256" key="1">
    <source>
        <dbReference type="ARBA" id="ARBA00004273"/>
    </source>
</evidence>
<dbReference type="HOGENOM" id="CLU_016236_0_1_1"/>
<dbReference type="GO" id="GO:0005743">
    <property type="term" value="C:mitochondrial inner membrane"/>
    <property type="evidence" value="ECO:0007669"/>
    <property type="project" value="UniProtKB-SubCell"/>
</dbReference>
<feature type="transmembrane region" description="Helical" evidence="11">
    <location>
        <begin position="167"/>
        <end position="194"/>
    </location>
</feature>
<accession>A0A067NBJ4</accession>
<comment type="similarity">
    <text evidence="2">Belongs to the MDM31/MDM32 family.</text>
</comment>
<dbReference type="STRING" id="930990.A0A067NBJ4"/>
<dbReference type="Pfam" id="PF08118">
    <property type="entry name" value="MDM31_MDM32"/>
    <property type="match status" value="1"/>
</dbReference>
<evidence type="ECO:0000256" key="5">
    <source>
        <dbReference type="ARBA" id="ARBA00022946"/>
    </source>
</evidence>